<keyword evidence="3" id="KW-1185">Reference proteome</keyword>
<dbReference type="Proteomes" id="UP001239397">
    <property type="component" value="Chromosome"/>
</dbReference>
<name>A0A9Y2NN01_9PSEU</name>
<feature type="chain" id="PRO_5040841334" description="Secreted protein" evidence="1">
    <location>
        <begin position="21"/>
        <end position="121"/>
    </location>
</feature>
<evidence type="ECO:0000256" key="1">
    <source>
        <dbReference type="SAM" id="SignalP"/>
    </source>
</evidence>
<protein>
    <recommendedName>
        <fullName evidence="4">Secreted protein</fullName>
    </recommendedName>
</protein>
<reference evidence="2 3" key="1">
    <citation type="submission" date="2023-06" db="EMBL/GenBank/DDBJ databases">
        <authorList>
            <person name="Oyuntsetseg B."/>
            <person name="Kim S.B."/>
        </authorList>
    </citation>
    <scope>NUCLEOTIDE SEQUENCE [LARGE SCALE GENOMIC DNA]</scope>
    <source>
        <strain evidence="2 3">4-36</strain>
    </source>
</reference>
<feature type="signal peptide" evidence="1">
    <location>
        <begin position="1"/>
        <end position="20"/>
    </location>
</feature>
<gene>
    <name evidence="2" type="ORF">QRX60_08780</name>
</gene>
<sequence length="121" mass="12632">MLKKIAAAALIAAAATTAVATPALASAGGCNDRSCIEVDGSGLRVDMIQAHTKPGDSFYGHFHIYGGGIDVNSPTQTWGFSGYRIYPGRDLPNGSVLCVEGWEQTGAGHALRGRPCVEVHF</sequence>
<dbReference type="AlphaFoldDB" id="A0A9Y2NN01"/>
<accession>A0A9Y2NN01</accession>
<dbReference type="KEGG" id="amog:QRX60_08780"/>
<dbReference type="RefSeq" id="WP_286000275.1">
    <property type="nucleotide sequence ID" value="NZ_CP127295.1"/>
</dbReference>
<evidence type="ECO:0008006" key="4">
    <source>
        <dbReference type="Google" id="ProtNLM"/>
    </source>
</evidence>
<keyword evidence="1" id="KW-0732">Signal</keyword>
<dbReference type="PROSITE" id="PS51257">
    <property type="entry name" value="PROKAR_LIPOPROTEIN"/>
    <property type="match status" value="1"/>
</dbReference>
<evidence type="ECO:0000313" key="3">
    <source>
        <dbReference type="Proteomes" id="UP001239397"/>
    </source>
</evidence>
<dbReference type="EMBL" id="CP127295">
    <property type="protein sequence ID" value="WIY03930.1"/>
    <property type="molecule type" value="Genomic_DNA"/>
</dbReference>
<organism evidence="2 3">
    <name type="scientific">Amycolatopsis mongoliensis</name>
    <dbReference type="NCBI Taxonomy" id="715475"/>
    <lineage>
        <taxon>Bacteria</taxon>
        <taxon>Bacillati</taxon>
        <taxon>Actinomycetota</taxon>
        <taxon>Actinomycetes</taxon>
        <taxon>Pseudonocardiales</taxon>
        <taxon>Pseudonocardiaceae</taxon>
        <taxon>Amycolatopsis</taxon>
    </lineage>
</organism>
<proteinExistence type="predicted"/>
<evidence type="ECO:0000313" key="2">
    <source>
        <dbReference type="EMBL" id="WIY03930.1"/>
    </source>
</evidence>